<keyword evidence="6" id="KW-1185">Reference proteome</keyword>
<dbReference type="EMBL" id="SJPI01000001">
    <property type="protein sequence ID" value="TWT55024.1"/>
    <property type="molecule type" value="Genomic_DNA"/>
</dbReference>
<dbReference type="PANTHER" id="PTHR36220:SF1">
    <property type="entry name" value="GAMMA TUBULIN COMPLEX COMPONENT C-TERMINAL DOMAIN-CONTAINING PROTEIN"/>
    <property type="match status" value="1"/>
</dbReference>
<dbReference type="Gene3D" id="2.130.10.130">
    <property type="entry name" value="Integrin alpha, N-terminal"/>
    <property type="match status" value="2"/>
</dbReference>
<dbReference type="Pfam" id="PF04151">
    <property type="entry name" value="PPC"/>
    <property type="match status" value="1"/>
</dbReference>
<evidence type="ECO:0000256" key="1">
    <source>
        <dbReference type="ARBA" id="ARBA00022729"/>
    </source>
</evidence>
<dbReference type="Pfam" id="PF14312">
    <property type="entry name" value="FG-GAP_2"/>
    <property type="match status" value="7"/>
</dbReference>
<dbReference type="InterPro" id="IPR007280">
    <property type="entry name" value="Peptidase_C_arc/bac"/>
</dbReference>
<dbReference type="PROSITE" id="PS51470">
    <property type="entry name" value="FG_GAP"/>
    <property type="match status" value="3"/>
</dbReference>
<gene>
    <name evidence="5" type="ORF">Pla22_26780</name>
</gene>
<dbReference type="Proteomes" id="UP000316598">
    <property type="component" value="Unassembled WGS sequence"/>
</dbReference>
<comment type="caution">
    <text evidence="5">The sequence shown here is derived from an EMBL/GenBank/DDBJ whole genome shotgun (WGS) entry which is preliminary data.</text>
</comment>
<accession>A0A5C5WVP0</accession>
<keyword evidence="2" id="KW-0677">Repeat</keyword>
<keyword evidence="1" id="KW-0732">Signal</keyword>
<proteinExistence type="predicted"/>
<name>A0A5C5WVP0_9BACT</name>
<dbReference type="Gene3D" id="2.60.120.380">
    <property type="match status" value="1"/>
</dbReference>
<evidence type="ECO:0000313" key="6">
    <source>
        <dbReference type="Proteomes" id="UP000316598"/>
    </source>
</evidence>
<dbReference type="RefSeq" id="WP_207310349.1">
    <property type="nucleotide sequence ID" value="NZ_SJPI01000001.1"/>
</dbReference>
<evidence type="ECO:0000259" key="4">
    <source>
        <dbReference type="Pfam" id="PF04151"/>
    </source>
</evidence>
<dbReference type="InterPro" id="IPR013519">
    <property type="entry name" value="Int_alpha_beta-p"/>
</dbReference>
<dbReference type="NCBIfam" id="TIGR04534">
    <property type="entry name" value="ELWxxDGT_rpt"/>
    <property type="match status" value="14"/>
</dbReference>
<dbReference type="Pfam" id="PF17963">
    <property type="entry name" value="Big_9"/>
    <property type="match status" value="1"/>
</dbReference>
<keyword evidence="3" id="KW-0325">Glycoprotein</keyword>
<dbReference type="SMART" id="SM00191">
    <property type="entry name" value="Int_alpha"/>
    <property type="match status" value="6"/>
</dbReference>
<protein>
    <recommendedName>
        <fullName evidence="4">Peptidase C-terminal archaeal/bacterial domain-containing protein</fullName>
    </recommendedName>
</protein>
<organism evidence="5 6">
    <name type="scientific">Rubripirellula amarantea</name>
    <dbReference type="NCBI Taxonomy" id="2527999"/>
    <lineage>
        <taxon>Bacteria</taxon>
        <taxon>Pseudomonadati</taxon>
        <taxon>Planctomycetota</taxon>
        <taxon>Planctomycetia</taxon>
        <taxon>Pirellulales</taxon>
        <taxon>Pirellulaceae</taxon>
        <taxon>Rubripirellula</taxon>
    </lineage>
</organism>
<sequence length="1590" mass="164549">MFRRRQPPRPNPSRRRLSLEPLERRRMLAVDFELLGDINAVLKMESSSPQHFTEVGSTLYFTAETSRYGRELWKTDGTASGTILVHDINAGIYSSGPYNLTNVAGTLYFRAYDGVNGTELWASDGTAAGTTVVKDILGGSGSSFPSNLTNVDGTLFFTANDGTNGIELWTSDGTATGTTMLDDIRAGIASASPASLINFGGTLFFSANDGVNGIELWTSDGTAAGTSIVSDIRPGISGAYPTNPTEFNGSLFFAASDGVNGNELWTSDGTASGTTLVSDIRLGIAGAYPSYLTNVGGTLYFRANDGTTGTELWTSDGTATGTTLVSNINSGSSSSDPKQLTNVDGTLYFRANDGSNGLELWTSDGTSVGTTLVSDIRTGVNGSSPSYLTDIGGVLYFRAYDGINGNQLWTSDGTAAGTIMVSNISNGVTGSSSLRLTGFAGAIYFSANDGTYGDELWTTDGTAAGTALVKDIHVESLGSNPNKLTNVGGTLHFLANDGVHGNELWASDGTAGGTGLVSDILAGSSSSSPSSLSNVGGNLFFAPNDGVHGNELWTSDGTAVGTSLVSDIFPGSSGSNPSRFTDAGGTVYFSANNGTNGTELWTSDGTAAGTTLVSDIHPGSLGSNPQSLIGLGGTLFFVANDGTNGFELWTSDGTAAGTSMVVDLRAGSSGSGVSNLVEMNGSLFFSATDGVSGTELWTSDGTAAGTYLVSDINAGNNGSSPFNLTNVDGALFFTAYDGVNGVELWTSDGTSAGTTLVSDIFAGPSSSGTSNLTEVDGTLFFTATDGTHGTELWTSDGTAAGTTLVSDIRVGSSSSTPSVLNNVGGVLYFKALDDEFGSGLWRVDESDQTVERLVDSNNDFPQISSILGIGNELFVVGSSPEFGTELYFLAESDDDDQIGEASSLSIGTTPGELETLLGGEADVDIYGFFADADDVFVIDIDSPVGNLDSLLKVFNASGSELASSDNDVGPSPEYSSSEAYLKFTAPASGTFYVAVTRSSNLSFDASSGSGDEFQSVSTNDAYDLIFEQWSPSAEDDFVATTESTSSVISVLGNDTPTGEVTIIERNSAANGSVTNNGDGTLTYTPDLGFTGTDTFDYTIALRDVELVNPVADSGDRLGYSVDVDGDFAVVGAYLDDPGGLTNAGSAFIYERIGATAWTMVAQLNGDLDPSDAQSNFGFSVAIDGDTVVVGAQYDRDLGFQAGAAYVFDRNEGGLNQWGRVAKLSGNDTVKRDLFGRSVDISGDTVVVGASVADPLGASSGAAYVFDRNSGGAGAWGQTKKLLGSTQSAGDRFGQSVSIDADLIAVGAFRHDGVGNDSGAVYVYSRDQGGVDNWGEVKAIEASDAAAADQFGYSVSLDGTSLAIGSPLDDEAGVNQLGSVYVYSQDEGGTGNWGQVTKLTADDVEAGDRFGTSVALAADRIVAGSPWADDGGNRSGRAYAFENIAGTWTQTRVLTNDEVTTADQYGIAVAVDGDVAVIGSWLDNRPDNNSGGAYAFDLQTDTATVSVTVGPASSEIALRFDVQEDSDDAENSRDVRPETIQQAKAFILADSSKRMSVRETLFTSDFDMSDDETLDDLLLELAVATIDSRLA</sequence>
<feature type="domain" description="Peptidase C-terminal archaeal/bacterial" evidence="4">
    <location>
        <begin position="922"/>
        <end position="996"/>
    </location>
</feature>
<reference evidence="5 6" key="1">
    <citation type="submission" date="2019-02" db="EMBL/GenBank/DDBJ databases">
        <title>Deep-cultivation of Planctomycetes and their phenomic and genomic characterization uncovers novel biology.</title>
        <authorList>
            <person name="Wiegand S."/>
            <person name="Jogler M."/>
            <person name="Boedeker C."/>
            <person name="Pinto D."/>
            <person name="Vollmers J."/>
            <person name="Rivas-Marin E."/>
            <person name="Kohn T."/>
            <person name="Peeters S.H."/>
            <person name="Heuer A."/>
            <person name="Rast P."/>
            <person name="Oberbeckmann S."/>
            <person name="Bunk B."/>
            <person name="Jeske O."/>
            <person name="Meyerdierks A."/>
            <person name="Storesund J.E."/>
            <person name="Kallscheuer N."/>
            <person name="Luecker S."/>
            <person name="Lage O.M."/>
            <person name="Pohl T."/>
            <person name="Merkel B.J."/>
            <person name="Hornburger P."/>
            <person name="Mueller R.-W."/>
            <person name="Bruemmer F."/>
            <person name="Labrenz M."/>
            <person name="Spormann A.M."/>
            <person name="Op Den Camp H."/>
            <person name="Overmann J."/>
            <person name="Amann R."/>
            <person name="Jetten M.S.M."/>
            <person name="Mascher T."/>
            <person name="Medema M.H."/>
            <person name="Devos D.P."/>
            <person name="Kaster A.-K."/>
            <person name="Ovreas L."/>
            <person name="Rohde M."/>
            <person name="Galperin M.Y."/>
            <person name="Jogler C."/>
        </authorList>
    </citation>
    <scope>NUCLEOTIDE SEQUENCE [LARGE SCALE GENOMIC DNA]</scope>
    <source>
        <strain evidence="5 6">Pla22</strain>
    </source>
</reference>
<dbReference type="Gene3D" id="2.60.40.3440">
    <property type="match status" value="1"/>
</dbReference>
<dbReference type="PANTHER" id="PTHR36220">
    <property type="entry name" value="UNNAMED PRODUCT"/>
    <property type="match status" value="1"/>
</dbReference>
<dbReference type="InterPro" id="IPR030916">
    <property type="entry name" value="ELWxxDGT_rpt"/>
</dbReference>
<evidence type="ECO:0000313" key="5">
    <source>
        <dbReference type="EMBL" id="TWT55024.1"/>
    </source>
</evidence>
<dbReference type="InterPro" id="IPR013517">
    <property type="entry name" value="FG-GAP"/>
</dbReference>
<dbReference type="SUPFAM" id="SSF69318">
    <property type="entry name" value="Integrin alpha N-terminal domain"/>
    <property type="match status" value="1"/>
</dbReference>
<dbReference type="InterPro" id="IPR028994">
    <property type="entry name" value="Integrin_alpha_N"/>
</dbReference>
<evidence type="ECO:0000256" key="3">
    <source>
        <dbReference type="ARBA" id="ARBA00023180"/>
    </source>
</evidence>
<evidence type="ECO:0000256" key="2">
    <source>
        <dbReference type="ARBA" id="ARBA00022737"/>
    </source>
</evidence>